<reference evidence="9 10" key="1">
    <citation type="submission" date="2021-09" db="EMBL/GenBank/DDBJ databases">
        <title>Genomic insights and catalytic innovation underlie evolution of tropane alkaloids biosynthesis.</title>
        <authorList>
            <person name="Wang Y.-J."/>
            <person name="Tian T."/>
            <person name="Huang J.-P."/>
            <person name="Huang S.-X."/>
        </authorList>
    </citation>
    <scope>NUCLEOTIDE SEQUENCE [LARGE SCALE GENOMIC DNA]</scope>
    <source>
        <strain evidence="9">KIB-2018</strain>
        <tissue evidence="9">Leaf</tissue>
    </source>
</reference>
<proteinExistence type="inferred from homology"/>
<evidence type="ECO:0000256" key="4">
    <source>
        <dbReference type="ARBA" id="ARBA00022968"/>
    </source>
</evidence>
<organism evidence="9 10">
    <name type="scientific">Erythroxylum novogranatense</name>
    <dbReference type="NCBI Taxonomy" id="1862640"/>
    <lineage>
        <taxon>Eukaryota</taxon>
        <taxon>Viridiplantae</taxon>
        <taxon>Streptophyta</taxon>
        <taxon>Embryophyta</taxon>
        <taxon>Tracheophyta</taxon>
        <taxon>Spermatophyta</taxon>
        <taxon>Magnoliopsida</taxon>
        <taxon>eudicotyledons</taxon>
        <taxon>Gunneridae</taxon>
        <taxon>Pentapetalae</taxon>
        <taxon>rosids</taxon>
        <taxon>fabids</taxon>
        <taxon>Malpighiales</taxon>
        <taxon>Erythroxylaceae</taxon>
        <taxon>Erythroxylum</taxon>
    </lineage>
</organism>
<keyword evidence="3" id="KW-0808">Transferase</keyword>
<keyword evidence="3" id="KW-0328">Glycosyltransferase</keyword>
<feature type="compositionally biased region" description="Basic and acidic residues" evidence="6">
    <location>
        <begin position="93"/>
        <end position="115"/>
    </location>
</feature>
<comment type="caution">
    <text evidence="9">The sequence shown here is derived from an EMBL/GenBank/DDBJ whole genome shotgun (WGS) entry which is preliminary data.</text>
</comment>
<name>A0AAV8TWT4_9ROSI</name>
<evidence type="ECO:0000256" key="2">
    <source>
        <dbReference type="ARBA" id="ARBA00010271"/>
    </source>
</evidence>
<comment type="subcellular location">
    <subcellularLocation>
        <location evidence="1">Golgi apparatus membrane</location>
        <topology evidence="1">Single-pass type II membrane protein</topology>
    </subcellularLocation>
</comment>
<keyword evidence="5" id="KW-0333">Golgi apparatus</keyword>
<evidence type="ECO:0000256" key="3">
    <source>
        <dbReference type="ARBA" id="ARBA00022676"/>
    </source>
</evidence>
<feature type="domain" description="Exostosin GT47" evidence="8">
    <location>
        <begin position="137"/>
        <end position="471"/>
    </location>
</feature>
<comment type="similarity">
    <text evidence="2">Belongs to the glycosyltransferase 47 family.</text>
</comment>
<keyword evidence="7" id="KW-1133">Transmembrane helix</keyword>
<evidence type="ECO:0000313" key="9">
    <source>
        <dbReference type="EMBL" id="KAJ8770986.1"/>
    </source>
</evidence>
<dbReference type="InterPro" id="IPR040911">
    <property type="entry name" value="Exostosin_GT47"/>
</dbReference>
<dbReference type="GO" id="GO:0016757">
    <property type="term" value="F:glycosyltransferase activity"/>
    <property type="evidence" value="ECO:0007669"/>
    <property type="project" value="UniProtKB-KW"/>
</dbReference>
<evidence type="ECO:0000256" key="6">
    <source>
        <dbReference type="SAM" id="MobiDB-lite"/>
    </source>
</evidence>
<evidence type="ECO:0000313" key="10">
    <source>
        <dbReference type="Proteomes" id="UP001159364"/>
    </source>
</evidence>
<sequence length="572" mass="66698">MQDRGAMESVIGKGRRKFWYLMLASCLLWLLLIYMYLSALKVDEDHASNSGHIVESQVKETRSALHVSATGNAIDNFFIGGDWDKYLEEASKTYENSRPDQRDQMVAKEKPDMESAKQTGVGKTAVIESNSTSGSESCSGRYIYIYDLPSRFNDDLLKNCKSLNEWYNMCPYVSNNGLGPKLNNFERELSDNGWFETNQFTLEVIFHNRMKQYNCLTNDSSLASAIFVPYYAGLDIGRYLWHSDRSMRDRDSNSLVKWLRKRPEWKKLWGRDHFMVAGRITWDFRRLKNWNNDWGNRLMLLPESRNMTVLTIEASPWHRNDFAIPYPTYFHPATDEQVLQWQNKMRRSKRRILFSFAGAQRPNMTDSIRGEIIKQCQAAKKKCRLLDCTSGSRKCYEPTYVMKLFQSSVFCLQPPGDSMTRRSIFDSILAGCIPVFFHPGSGYVQYIWYFPKDHNQYSVFISAKKVRNQKVRIESLLSRITKTKIMAMREMVIKLIPGVIYADPASRLENLEDAFDITIDGVLVRIERIRKDIEKGENVSDDDWEEFTWKKSLFGTIGKHEWDPFFARKENT</sequence>
<accession>A0AAV8TWT4</accession>
<dbReference type="PANTHER" id="PTHR11062">
    <property type="entry name" value="EXOSTOSIN HEPARAN SULFATE GLYCOSYLTRANSFERASE -RELATED"/>
    <property type="match status" value="1"/>
</dbReference>
<feature type="transmembrane region" description="Helical" evidence="7">
    <location>
        <begin position="18"/>
        <end position="37"/>
    </location>
</feature>
<dbReference type="GO" id="GO:0000139">
    <property type="term" value="C:Golgi membrane"/>
    <property type="evidence" value="ECO:0007669"/>
    <property type="project" value="UniProtKB-SubCell"/>
</dbReference>
<keyword evidence="10" id="KW-1185">Reference proteome</keyword>
<feature type="region of interest" description="Disordered" evidence="6">
    <location>
        <begin position="93"/>
        <end position="136"/>
    </location>
</feature>
<keyword evidence="7" id="KW-0812">Transmembrane</keyword>
<gene>
    <name evidence="9" type="ORF">K2173_022887</name>
</gene>
<dbReference type="PANTHER" id="PTHR11062:SF282">
    <property type="entry name" value="XYLOGLUCAN GALACTOSYLTRANSFERASE GT11-RELATED"/>
    <property type="match status" value="1"/>
</dbReference>
<dbReference type="Pfam" id="PF03016">
    <property type="entry name" value="Exostosin_GT47"/>
    <property type="match status" value="1"/>
</dbReference>
<evidence type="ECO:0000256" key="1">
    <source>
        <dbReference type="ARBA" id="ARBA00004323"/>
    </source>
</evidence>
<dbReference type="InterPro" id="IPR004263">
    <property type="entry name" value="Exostosin"/>
</dbReference>
<evidence type="ECO:0000256" key="7">
    <source>
        <dbReference type="SAM" id="Phobius"/>
    </source>
</evidence>
<keyword evidence="7" id="KW-0472">Membrane</keyword>
<protein>
    <recommendedName>
        <fullName evidence="8">Exostosin GT47 domain-containing protein</fullName>
    </recommendedName>
</protein>
<dbReference type="AlphaFoldDB" id="A0AAV8TWT4"/>
<keyword evidence="4" id="KW-0735">Signal-anchor</keyword>
<dbReference type="EMBL" id="JAIWQS010000003">
    <property type="protein sequence ID" value="KAJ8770986.1"/>
    <property type="molecule type" value="Genomic_DNA"/>
</dbReference>
<evidence type="ECO:0000256" key="5">
    <source>
        <dbReference type="ARBA" id="ARBA00023034"/>
    </source>
</evidence>
<dbReference type="Proteomes" id="UP001159364">
    <property type="component" value="Linkage Group LG03"/>
</dbReference>
<evidence type="ECO:0000259" key="8">
    <source>
        <dbReference type="Pfam" id="PF03016"/>
    </source>
</evidence>